<dbReference type="EMBL" id="CP060122">
    <property type="protein sequence ID" value="QNG45007.1"/>
    <property type="molecule type" value="Genomic_DNA"/>
</dbReference>
<dbReference type="Proteomes" id="UP000515377">
    <property type="component" value="Chromosome"/>
</dbReference>
<evidence type="ECO:0000313" key="2">
    <source>
        <dbReference type="Proteomes" id="UP000515377"/>
    </source>
</evidence>
<reference evidence="1 2" key="1">
    <citation type="submission" date="2020-07" db="EMBL/GenBank/DDBJ databases">
        <title>Whole genome sequence of Sphingobium yanoikuyae A3.</title>
        <authorList>
            <person name="Han S.-S."/>
        </authorList>
    </citation>
    <scope>NUCLEOTIDE SEQUENCE [LARGE SCALE GENOMIC DNA]</scope>
    <source>
        <strain evidence="1 2">A3</strain>
    </source>
</reference>
<accession>A0A9X7UCY1</accession>
<organism evidence="1 2">
    <name type="scientific">Sphingobium yanoikuyae</name>
    <name type="common">Sphingomonas yanoikuyae</name>
    <dbReference type="NCBI Taxonomy" id="13690"/>
    <lineage>
        <taxon>Bacteria</taxon>
        <taxon>Pseudomonadati</taxon>
        <taxon>Pseudomonadota</taxon>
        <taxon>Alphaproteobacteria</taxon>
        <taxon>Sphingomonadales</taxon>
        <taxon>Sphingomonadaceae</taxon>
        <taxon>Sphingobium</taxon>
    </lineage>
</organism>
<protein>
    <submittedName>
        <fullName evidence="1">DUF2442 domain-containing protein</fullName>
    </submittedName>
</protein>
<proteinExistence type="predicted"/>
<evidence type="ECO:0000313" key="1">
    <source>
        <dbReference type="EMBL" id="QNG45007.1"/>
    </source>
</evidence>
<dbReference type="AlphaFoldDB" id="A0A9X7UCY1"/>
<dbReference type="InterPro" id="IPR018841">
    <property type="entry name" value="DUF2442"/>
</dbReference>
<gene>
    <name evidence="1" type="ORF">H3V42_24780</name>
</gene>
<sequence>MLVDARFYDARCPGNRIIFDLADGRSVEVPIEWFPLLQAAPKDARAAFEIVDDGRVMAWPELGERVSVDAVMLAHWGTPLDWSQCRAVSAWGGLAERAEEITHTGAHG</sequence>
<dbReference type="Pfam" id="PF10387">
    <property type="entry name" value="DUF2442"/>
    <property type="match status" value="1"/>
</dbReference>
<name>A0A9X7UCY1_SPHYA</name>
<dbReference type="Gene3D" id="3.30.2020.40">
    <property type="entry name" value="Uncharacterised protein PF10387, DUF2442"/>
    <property type="match status" value="1"/>
</dbReference>